<sequence>MAFSCFPDIFSWIESLPPILQWKSQSTSLHLCPSNLLQPSLKLSLNNFKNSTLTLSIFADYNLPVLLWTSKNITLKSDFKILSITQDDDTIYTLLTNLIESILEYSPNKCPSFLKLPKKQNIYLKDIFNFTILTLCFIICIYEAPNDLRSACLESLKDQLSCPKSRGVSRVLMRMLGSNAEELWMRSMNLAITNWISELQASQAGFKTPSPLFSYSVSMLGLWKVQLYCPLIAMDVEKRSDPTPDDNLLFSLNYHQLEGVIQMNYKVRIQEKWIEVMVNTDNIRCDVIKLLTNTLMAERGAGTSEKHFPSRIALQITPTTQSNVISISVSKSSDNPQLEIGVEKALEASFEPLNTNIGLNFSSAETATMTMKPWKFEQSVWGNSAKLDWFLHDMSRDGREVYSSKPSKLAMIHPKAWFRNRYSSAYRPFTRSGGVVFAGDEYGESVSWKVDKGCMGKNMEWEVKGWIWLTYWPNMHRGFYSETRRLEFREILDLTLI</sequence>
<organism evidence="1 2">
    <name type="scientific">Dorcoceras hygrometricum</name>
    <dbReference type="NCBI Taxonomy" id="472368"/>
    <lineage>
        <taxon>Eukaryota</taxon>
        <taxon>Viridiplantae</taxon>
        <taxon>Streptophyta</taxon>
        <taxon>Embryophyta</taxon>
        <taxon>Tracheophyta</taxon>
        <taxon>Spermatophyta</taxon>
        <taxon>Magnoliopsida</taxon>
        <taxon>eudicotyledons</taxon>
        <taxon>Gunneridae</taxon>
        <taxon>Pentapetalae</taxon>
        <taxon>asterids</taxon>
        <taxon>lamiids</taxon>
        <taxon>Lamiales</taxon>
        <taxon>Gesneriaceae</taxon>
        <taxon>Didymocarpoideae</taxon>
        <taxon>Trichosporeae</taxon>
        <taxon>Loxocarpinae</taxon>
        <taxon>Dorcoceras</taxon>
    </lineage>
</organism>
<accession>A0A2Z7ACT5</accession>
<dbReference type="EMBL" id="KV018559">
    <property type="protein sequence ID" value="KZV16810.1"/>
    <property type="molecule type" value="Genomic_DNA"/>
</dbReference>
<reference evidence="1 2" key="1">
    <citation type="journal article" date="2015" name="Proc. Natl. Acad. Sci. U.S.A.">
        <title>The resurrection genome of Boea hygrometrica: A blueprint for survival of dehydration.</title>
        <authorList>
            <person name="Xiao L."/>
            <person name="Yang G."/>
            <person name="Zhang L."/>
            <person name="Yang X."/>
            <person name="Zhao S."/>
            <person name="Ji Z."/>
            <person name="Zhou Q."/>
            <person name="Hu M."/>
            <person name="Wang Y."/>
            <person name="Chen M."/>
            <person name="Xu Y."/>
            <person name="Jin H."/>
            <person name="Xiao X."/>
            <person name="Hu G."/>
            <person name="Bao F."/>
            <person name="Hu Y."/>
            <person name="Wan P."/>
            <person name="Li L."/>
            <person name="Deng X."/>
            <person name="Kuang T."/>
            <person name="Xiang C."/>
            <person name="Zhu J.K."/>
            <person name="Oliver M.J."/>
            <person name="He Y."/>
        </authorList>
    </citation>
    <scope>NUCLEOTIDE SEQUENCE [LARGE SCALE GENOMIC DNA]</scope>
    <source>
        <strain evidence="2">cv. XS01</strain>
    </source>
</reference>
<dbReference type="PANTHER" id="PTHR31439:SF4">
    <property type="entry name" value="NEURONAL PAS DOMAIN PROTEIN"/>
    <property type="match status" value="1"/>
</dbReference>
<proteinExistence type="predicted"/>
<keyword evidence="2" id="KW-1185">Reference proteome</keyword>
<protein>
    <submittedName>
        <fullName evidence="1">Uncharacterized protein</fullName>
    </submittedName>
</protein>
<evidence type="ECO:0000313" key="2">
    <source>
        <dbReference type="Proteomes" id="UP000250235"/>
    </source>
</evidence>
<evidence type="ECO:0000313" key="1">
    <source>
        <dbReference type="EMBL" id="KZV16810.1"/>
    </source>
</evidence>
<dbReference type="PANTHER" id="PTHR31439">
    <property type="entry name" value="EXPRESSED PROTEIN"/>
    <property type="match status" value="1"/>
</dbReference>
<dbReference type="Proteomes" id="UP000250235">
    <property type="component" value="Unassembled WGS sequence"/>
</dbReference>
<dbReference type="AlphaFoldDB" id="A0A2Z7ACT5"/>
<dbReference type="OrthoDB" id="724026at2759"/>
<name>A0A2Z7ACT5_9LAMI</name>
<gene>
    <name evidence="1" type="ORF">F511_18603</name>
</gene>